<dbReference type="AlphaFoldDB" id="A0AAD5SJK3"/>
<evidence type="ECO:0000313" key="2">
    <source>
        <dbReference type="EMBL" id="KAJ3056863.1"/>
    </source>
</evidence>
<accession>A0AAD5SJK3</accession>
<gene>
    <name evidence="2" type="ORF">HK097_003399</name>
</gene>
<feature type="compositionally biased region" description="Polar residues" evidence="1">
    <location>
        <begin position="86"/>
        <end position="102"/>
    </location>
</feature>
<name>A0AAD5SJK3_9FUNG</name>
<feature type="region of interest" description="Disordered" evidence="1">
    <location>
        <begin position="64"/>
        <end position="102"/>
    </location>
</feature>
<keyword evidence="3" id="KW-1185">Reference proteome</keyword>
<dbReference type="SUPFAM" id="SSF50044">
    <property type="entry name" value="SH3-domain"/>
    <property type="match status" value="1"/>
</dbReference>
<evidence type="ECO:0000313" key="3">
    <source>
        <dbReference type="Proteomes" id="UP001212841"/>
    </source>
</evidence>
<reference evidence="2" key="1">
    <citation type="submission" date="2020-05" db="EMBL/GenBank/DDBJ databases">
        <title>Phylogenomic resolution of chytrid fungi.</title>
        <authorList>
            <person name="Stajich J.E."/>
            <person name="Amses K."/>
            <person name="Simmons R."/>
            <person name="Seto K."/>
            <person name="Myers J."/>
            <person name="Bonds A."/>
            <person name="Quandt C.A."/>
            <person name="Barry K."/>
            <person name="Liu P."/>
            <person name="Grigoriev I."/>
            <person name="Longcore J.E."/>
            <person name="James T.Y."/>
        </authorList>
    </citation>
    <scope>NUCLEOTIDE SEQUENCE</scope>
    <source>
        <strain evidence="2">JEL0318</strain>
    </source>
</reference>
<sequence length="220" mass="23678">MFSSTTTEPLPPPPPALFLASKTISSADDVSNNFYASLPHPPAFIPSAPAFNEMRQISISKQIPDQPAPRIPEAQPSAPALHLNSDLPSSSHMSLTGSITSPPSYSAAVETRHVAPVQAVPGPRALQVRERLRLARENVPERHNGCLREMAGSYHGVGMVAILQFHPTDKVDLLLTHGTPVHCHATYEDGWGFGTNMITGHSGFFPMQAVVESSDVVMDD</sequence>
<dbReference type="InterPro" id="IPR036028">
    <property type="entry name" value="SH3-like_dom_sf"/>
</dbReference>
<dbReference type="Proteomes" id="UP001212841">
    <property type="component" value="Unassembled WGS sequence"/>
</dbReference>
<protein>
    <recommendedName>
        <fullName evidence="4">SH3 domain-containing protein</fullName>
    </recommendedName>
</protein>
<dbReference type="EMBL" id="JADGJD010000018">
    <property type="protein sequence ID" value="KAJ3056863.1"/>
    <property type="molecule type" value="Genomic_DNA"/>
</dbReference>
<comment type="caution">
    <text evidence="2">The sequence shown here is derived from an EMBL/GenBank/DDBJ whole genome shotgun (WGS) entry which is preliminary data.</text>
</comment>
<evidence type="ECO:0000256" key="1">
    <source>
        <dbReference type="SAM" id="MobiDB-lite"/>
    </source>
</evidence>
<evidence type="ECO:0008006" key="4">
    <source>
        <dbReference type="Google" id="ProtNLM"/>
    </source>
</evidence>
<proteinExistence type="predicted"/>
<organism evidence="2 3">
    <name type="scientific">Rhizophlyctis rosea</name>
    <dbReference type="NCBI Taxonomy" id="64517"/>
    <lineage>
        <taxon>Eukaryota</taxon>
        <taxon>Fungi</taxon>
        <taxon>Fungi incertae sedis</taxon>
        <taxon>Chytridiomycota</taxon>
        <taxon>Chytridiomycota incertae sedis</taxon>
        <taxon>Chytridiomycetes</taxon>
        <taxon>Rhizophlyctidales</taxon>
        <taxon>Rhizophlyctidaceae</taxon>
        <taxon>Rhizophlyctis</taxon>
    </lineage>
</organism>
<dbReference type="Gene3D" id="2.30.30.40">
    <property type="entry name" value="SH3 Domains"/>
    <property type="match status" value="1"/>
</dbReference>